<dbReference type="PRINTS" id="PR01345">
    <property type="entry name" value="CERVTRCPTASE"/>
</dbReference>
<dbReference type="EMBL" id="CAKMNS010000145">
    <property type="protein sequence ID" value="CAH1277064.1"/>
    <property type="molecule type" value="Genomic_DNA"/>
</dbReference>
<proteinExistence type="predicted"/>
<dbReference type="InterPro" id="IPR000477">
    <property type="entry name" value="RT_dom"/>
</dbReference>
<organism evidence="2 3">
    <name type="scientific">Branchiostoma lanceolatum</name>
    <name type="common">Common lancelet</name>
    <name type="synonym">Amphioxus lanceolatum</name>
    <dbReference type="NCBI Taxonomy" id="7740"/>
    <lineage>
        <taxon>Eukaryota</taxon>
        <taxon>Metazoa</taxon>
        <taxon>Chordata</taxon>
        <taxon>Cephalochordata</taxon>
        <taxon>Leptocardii</taxon>
        <taxon>Amphioxiformes</taxon>
        <taxon>Branchiostomatidae</taxon>
        <taxon>Branchiostoma</taxon>
    </lineage>
</organism>
<reference evidence="2" key="1">
    <citation type="submission" date="2022-01" db="EMBL/GenBank/DDBJ databases">
        <authorList>
            <person name="Braso-Vives M."/>
        </authorList>
    </citation>
    <scope>NUCLEOTIDE SEQUENCE</scope>
</reference>
<sequence>MECPRKDRNKHGGGVLVAVSDLLEATMETSLDRSCEIVWAKVKLKENITISSAGVEKLLRNLDPRKAIGPDQISPRVVREVAVCIPCKLLEHIIVSEVMAYCEQHQILCPQQHGFRKGRSCETQLLGLVDEVSTTLENGHQEDLLVLDFSKAFDKVSYSLLVHKLRSYGIDCKVNVWVQEFLSNRKQAVIVNGARSEYVPVESGVPQGSVLGPSMFLLFINDLPSGLSSSTRMFADDTACHKVIKVERDQVHLQEDLDKLADWEQRWKMSFHPQKCLTVHITRGTRKWEWDYQLHGHKLQKEPQVKYLGVTLTKDLKWGPHIENISNRANRSLGFIRRNIRINSKAIKEAAYNALVRSTLEYASTVWDPYTAKDIHAVEKVQRRAARWVCCRYRQSSSVGDMLQDLQWESLQTRRKRARLATFYKGHHGFATVDSQYLPSVSRPKRQTRRLHPLSYDIPFCRTAYRQFSFFPRTVAEWNSLPSEMVAAPSLASFRDRVTHLH</sequence>
<dbReference type="Pfam" id="PF00078">
    <property type="entry name" value="RVT_1"/>
    <property type="match status" value="1"/>
</dbReference>
<dbReference type="PANTHER" id="PTHR33332">
    <property type="entry name" value="REVERSE TRANSCRIPTASE DOMAIN-CONTAINING PROTEIN"/>
    <property type="match status" value="1"/>
</dbReference>
<comment type="caution">
    <text evidence="2">The sequence shown here is derived from an EMBL/GenBank/DDBJ whole genome shotgun (WGS) entry which is preliminary data.</text>
</comment>
<keyword evidence="3" id="KW-1185">Reference proteome</keyword>
<dbReference type="AlphaFoldDB" id="A0A8S4MNJ0"/>
<dbReference type="OrthoDB" id="416454at2759"/>
<protein>
    <submittedName>
        <fullName evidence="2">Hypp9469 protein</fullName>
    </submittedName>
</protein>
<accession>A0A8S4MNJ0</accession>
<dbReference type="InterPro" id="IPR043502">
    <property type="entry name" value="DNA/RNA_pol_sf"/>
</dbReference>
<dbReference type="SUPFAM" id="SSF56672">
    <property type="entry name" value="DNA/RNA polymerases"/>
    <property type="match status" value="1"/>
</dbReference>
<gene>
    <name evidence="2" type="primary">Hypp9469</name>
    <name evidence="2" type="ORF">BLAG_LOCUS25950</name>
</gene>
<dbReference type="CDD" id="cd01650">
    <property type="entry name" value="RT_nLTR_like"/>
    <property type="match status" value="1"/>
</dbReference>
<evidence type="ECO:0000313" key="3">
    <source>
        <dbReference type="Proteomes" id="UP000838412"/>
    </source>
</evidence>
<dbReference type="PROSITE" id="PS50878">
    <property type="entry name" value="RT_POL"/>
    <property type="match status" value="1"/>
</dbReference>
<feature type="domain" description="Reverse transcriptase" evidence="1">
    <location>
        <begin position="1"/>
        <end position="312"/>
    </location>
</feature>
<dbReference type="Proteomes" id="UP000838412">
    <property type="component" value="Unassembled WGS sequence"/>
</dbReference>
<name>A0A8S4MNJ0_BRALA</name>
<evidence type="ECO:0000259" key="1">
    <source>
        <dbReference type="PROSITE" id="PS50878"/>
    </source>
</evidence>
<evidence type="ECO:0000313" key="2">
    <source>
        <dbReference type="EMBL" id="CAH1277064.1"/>
    </source>
</evidence>